<reference evidence="1 2" key="1">
    <citation type="journal article" date="2023" name="ISME J.">
        <title>Cultivation and genomic characterization of novel and ubiquitous marine nitrite-oxidizing bacteria from the Nitrospirales.</title>
        <authorList>
            <person name="Mueller A.J."/>
            <person name="Daebeler A."/>
            <person name="Herbold C.W."/>
            <person name="Kirkegaard R.H."/>
            <person name="Daims H."/>
        </authorList>
    </citation>
    <scope>NUCLEOTIDE SEQUENCE [LARGE SCALE GENOMIC DNA]</scope>
    <source>
        <strain evidence="1 2">EB</strain>
    </source>
</reference>
<accession>A0ABU3K384</accession>
<dbReference type="RefSeq" id="WP_313831214.1">
    <property type="nucleotide sequence ID" value="NZ_JAQOUE010000001.1"/>
</dbReference>
<comment type="caution">
    <text evidence="1">The sequence shown here is derived from an EMBL/GenBank/DDBJ whole genome shotgun (WGS) entry which is preliminary data.</text>
</comment>
<name>A0ABU3K384_9BACT</name>
<protein>
    <submittedName>
        <fullName evidence="1">Uncharacterized protein</fullName>
    </submittedName>
</protein>
<dbReference type="PROSITE" id="PS51257">
    <property type="entry name" value="PROKAR_LIPOPROTEIN"/>
    <property type="match status" value="1"/>
</dbReference>
<evidence type="ECO:0000313" key="1">
    <source>
        <dbReference type="EMBL" id="MDT7040855.1"/>
    </source>
</evidence>
<organism evidence="1 2">
    <name type="scientific">Candidatus Nitronereus thalassa</name>
    <dbReference type="NCBI Taxonomy" id="3020898"/>
    <lineage>
        <taxon>Bacteria</taxon>
        <taxon>Pseudomonadati</taxon>
        <taxon>Nitrospirota</taxon>
        <taxon>Nitrospiria</taxon>
        <taxon>Nitrospirales</taxon>
        <taxon>Nitrospiraceae</taxon>
        <taxon>Candidatus Nitronereus</taxon>
    </lineage>
</organism>
<sequence length="122" mass="14239">MTPIDRPSFVFEIIIAACVLVAVLAFACLSHAQTMVGWEPQANGMMAIYWDRNHDGSQDFLTWHVIRWHGHSALPLTVLVDQARRDDVYLFWLEEERDHYCYEVDKRPLFPVGNRAQNRRVP</sequence>
<evidence type="ECO:0000313" key="2">
    <source>
        <dbReference type="Proteomes" id="UP001250932"/>
    </source>
</evidence>
<gene>
    <name evidence="1" type="ORF">PPG34_00750</name>
</gene>
<dbReference type="EMBL" id="JAQOUE010000001">
    <property type="protein sequence ID" value="MDT7040855.1"/>
    <property type="molecule type" value="Genomic_DNA"/>
</dbReference>
<proteinExistence type="predicted"/>
<dbReference type="Proteomes" id="UP001250932">
    <property type="component" value="Unassembled WGS sequence"/>
</dbReference>
<keyword evidence="2" id="KW-1185">Reference proteome</keyword>